<evidence type="ECO:0000313" key="1">
    <source>
        <dbReference type="Proteomes" id="UP000887565"/>
    </source>
</evidence>
<name>A0A915KEJ1_ROMCU</name>
<organism evidence="1 2">
    <name type="scientific">Romanomermis culicivorax</name>
    <name type="common">Nematode worm</name>
    <dbReference type="NCBI Taxonomy" id="13658"/>
    <lineage>
        <taxon>Eukaryota</taxon>
        <taxon>Metazoa</taxon>
        <taxon>Ecdysozoa</taxon>
        <taxon>Nematoda</taxon>
        <taxon>Enoplea</taxon>
        <taxon>Dorylaimia</taxon>
        <taxon>Mermithida</taxon>
        <taxon>Mermithoidea</taxon>
        <taxon>Mermithidae</taxon>
        <taxon>Romanomermis</taxon>
    </lineage>
</organism>
<dbReference type="WBParaSite" id="nRc.2.0.1.t37132-RA">
    <property type="protein sequence ID" value="nRc.2.0.1.t37132-RA"/>
    <property type="gene ID" value="nRc.2.0.1.g37132"/>
</dbReference>
<dbReference type="AlphaFoldDB" id="A0A915KEJ1"/>
<keyword evidence="1" id="KW-1185">Reference proteome</keyword>
<accession>A0A915KEJ1</accession>
<protein>
    <submittedName>
        <fullName evidence="2">Uncharacterized protein</fullName>
    </submittedName>
</protein>
<reference evidence="2" key="1">
    <citation type="submission" date="2022-11" db="UniProtKB">
        <authorList>
            <consortium name="WormBaseParasite"/>
        </authorList>
    </citation>
    <scope>IDENTIFICATION</scope>
</reference>
<sequence length="66" mass="7752">MPKNSSEKECFQTKNGYTYFTIGMCQKCMEYNQALQDAGKAMLRKQLEEREKLFFNGQNKDESLNN</sequence>
<evidence type="ECO:0000313" key="2">
    <source>
        <dbReference type="WBParaSite" id="nRc.2.0.1.t37132-RA"/>
    </source>
</evidence>
<dbReference type="Proteomes" id="UP000887565">
    <property type="component" value="Unplaced"/>
</dbReference>
<proteinExistence type="predicted"/>